<evidence type="ECO:0000256" key="4">
    <source>
        <dbReference type="SAM" id="Coils"/>
    </source>
</evidence>
<evidence type="ECO:0000313" key="7">
    <source>
        <dbReference type="EMBL" id="KAK6630694.1"/>
    </source>
</evidence>
<dbReference type="EMBL" id="JAWJWF010000007">
    <property type="protein sequence ID" value="KAK6630694.1"/>
    <property type="molecule type" value="Genomic_DNA"/>
</dbReference>
<feature type="compositionally biased region" description="Polar residues" evidence="5">
    <location>
        <begin position="1153"/>
        <end position="1163"/>
    </location>
</feature>
<name>A0ABR1AXB2_POLSC</name>
<comment type="caution">
    <text evidence="7">The sequence shown here is derived from an EMBL/GenBank/DDBJ whole genome shotgun (WGS) entry which is preliminary data.</text>
</comment>
<feature type="compositionally biased region" description="Polar residues" evidence="5">
    <location>
        <begin position="354"/>
        <end position="365"/>
    </location>
</feature>
<feature type="compositionally biased region" description="Basic and acidic residues" evidence="5">
    <location>
        <begin position="481"/>
        <end position="517"/>
    </location>
</feature>
<feature type="compositionally biased region" description="Polar residues" evidence="5">
    <location>
        <begin position="462"/>
        <end position="475"/>
    </location>
</feature>
<feature type="compositionally biased region" description="Low complexity" evidence="5">
    <location>
        <begin position="208"/>
        <end position="221"/>
    </location>
</feature>
<evidence type="ECO:0000256" key="1">
    <source>
        <dbReference type="ARBA" id="ARBA00004555"/>
    </source>
</evidence>
<keyword evidence="3 4" id="KW-0175">Coiled coil</keyword>
<comment type="subcellular location">
    <subcellularLocation>
        <location evidence="1">Golgi apparatus</location>
    </subcellularLocation>
</comment>
<proteinExistence type="predicted"/>
<feature type="region of interest" description="Disordered" evidence="5">
    <location>
        <begin position="610"/>
        <end position="675"/>
    </location>
</feature>
<feature type="domain" description="TATA element modulatory factor 1 TATA binding" evidence="6">
    <location>
        <begin position="1203"/>
        <end position="1313"/>
    </location>
</feature>
<dbReference type="PANTHER" id="PTHR46515">
    <property type="entry name" value="TATA ELEMENT MODULATORY FACTOR TMF1"/>
    <property type="match status" value="1"/>
</dbReference>
<feature type="region of interest" description="Disordered" evidence="5">
    <location>
        <begin position="348"/>
        <end position="368"/>
    </location>
</feature>
<dbReference type="PANTHER" id="PTHR46515:SF1">
    <property type="entry name" value="TATA ELEMENT MODULATORY FACTOR"/>
    <property type="match status" value="1"/>
</dbReference>
<feature type="region of interest" description="Disordered" evidence="5">
    <location>
        <begin position="28"/>
        <end position="66"/>
    </location>
</feature>
<dbReference type="Pfam" id="PF12325">
    <property type="entry name" value="TMF_TATA_bd"/>
    <property type="match status" value="1"/>
</dbReference>
<organism evidence="7 8">
    <name type="scientific">Polyplax serrata</name>
    <name type="common">Common mouse louse</name>
    <dbReference type="NCBI Taxonomy" id="468196"/>
    <lineage>
        <taxon>Eukaryota</taxon>
        <taxon>Metazoa</taxon>
        <taxon>Ecdysozoa</taxon>
        <taxon>Arthropoda</taxon>
        <taxon>Hexapoda</taxon>
        <taxon>Insecta</taxon>
        <taxon>Pterygota</taxon>
        <taxon>Neoptera</taxon>
        <taxon>Paraneoptera</taxon>
        <taxon>Psocodea</taxon>
        <taxon>Troctomorpha</taxon>
        <taxon>Phthiraptera</taxon>
        <taxon>Anoplura</taxon>
        <taxon>Polyplacidae</taxon>
        <taxon>Polyplax</taxon>
    </lineage>
</organism>
<feature type="region of interest" description="Disordered" evidence="5">
    <location>
        <begin position="951"/>
        <end position="994"/>
    </location>
</feature>
<feature type="compositionally biased region" description="Polar residues" evidence="5">
    <location>
        <begin position="532"/>
        <end position="549"/>
    </location>
</feature>
<dbReference type="InterPro" id="IPR052602">
    <property type="entry name" value="Growth_transcription_reg"/>
</dbReference>
<evidence type="ECO:0000313" key="8">
    <source>
        <dbReference type="Proteomes" id="UP001359485"/>
    </source>
</evidence>
<accession>A0ABR1AXB2</accession>
<evidence type="ECO:0000256" key="5">
    <source>
        <dbReference type="SAM" id="MobiDB-lite"/>
    </source>
</evidence>
<dbReference type="InterPro" id="IPR022091">
    <property type="entry name" value="TMF_TATA-bd"/>
</dbReference>
<evidence type="ECO:0000256" key="3">
    <source>
        <dbReference type="ARBA" id="ARBA00023054"/>
    </source>
</evidence>
<feature type="region of interest" description="Disordered" evidence="5">
    <location>
        <begin position="387"/>
        <end position="549"/>
    </location>
</feature>
<evidence type="ECO:0000259" key="6">
    <source>
        <dbReference type="Pfam" id="PF12325"/>
    </source>
</evidence>
<feature type="coiled-coil region" evidence="4">
    <location>
        <begin position="1264"/>
        <end position="1312"/>
    </location>
</feature>
<dbReference type="Pfam" id="PF12329">
    <property type="entry name" value="TMF_DNA_bd"/>
    <property type="match status" value="1"/>
</dbReference>
<keyword evidence="2" id="KW-0333">Golgi apparatus</keyword>
<feature type="compositionally biased region" description="Polar residues" evidence="5">
    <location>
        <begin position="660"/>
        <end position="672"/>
    </location>
</feature>
<feature type="compositionally biased region" description="Polar residues" evidence="5">
    <location>
        <begin position="244"/>
        <end position="266"/>
    </location>
</feature>
<feature type="compositionally biased region" description="Basic and acidic residues" evidence="5">
    <location>
        <begin position="951"/>
        <end position="985"/>
    </location>
</feature>
<protein>
    <recommendedName>
        <fullName evidence="6">TATA element modulatory factor 1 TATA binding domain-containing protein</fullName>
    </recommendedName>
</protein>
<dbReference type="Proteomes" id="UP001359485">
    <property type="component" value="Unassembled WGS sequence"/>
</dbReference>
<reference evidence="7 8" key="1">
    <citation type="submission" date="2023-09" db="EMBL/GenBank/DDBJ databases">
        <title>Genomes of two closely related lineages of the louse Polyplax serrata with different host specificities.</title>
        <authorList>
            <person name="Martinu J."/>
            <person name="Tarabai H."/>
            <person name="Stefka J."/>
            <person name="Hypsa V."/>
        </authorList>
    </citation>
    <scope>NUCLEOTIDE SEQUENCE [LARGE SCALE GENOMIC DNA]</scope>
    <source>
        <strain evidence="7">98ZLc_SE</strain>
    </source>
</reference>
<feature type="compositionally biased region" description="Polar residues" evidence="5">
    <location>
        <begin position="387"/>
        <end position="433"/>
    </location>
</feature>
<feature type="region of interest" description="Disordered" evidence="5">
    <location>
        <begin position="169"/>
        <end position="266"/>
    </location>
</feature>
<dbReference type="InterPro" id="IPR022092">
    <property type="entry name" value="TMF_DNA-bd"/>
</dbReference>
<evidence type="ECO:0000256" key="2">
    <source>
        <dbReference type="ARBA" id="ARBA00023034"/>
    </source>
</evidence>
<feature type="compositionally biased region" description="Basic and acidic residues" evidence="5">
    <location>
        <begin position="434"/>
        <end position="447"/>
    </location>
</feature>
<feature type="region of interest" description="Disordered" evidence="5">
    <location>
        <begin position="1137"/>
        <end position="1164"/>
    </location>
</feature>
<sequence>MSWFDASGLANIAKTALKEAQKTIDKALDIRDEDDITKDDKAKSTSSSGSAFPLGSKEKQGAIPEVSNEIVNEKDVLSVTMPTWGSFTGSFFQVDNYSSAKDKASTLISTQPQKLSLILSPENQNVAPSTTSINELTHAAAKSKSAENVRRVVDGIESSTTNLPVNVEHKKYSEKDDEEKDNLAVHGDSQNKPGETSEEKITTRARGRGNSSNRNSYVSNRLSILSTDSEGKRSSDSVEVLGSPSCTTSPDTDLPSASSSLGLPVSPSCTDSVEVIDSLASPSSIEVLVEGTLSGRTTQSPFINSPKDEKSVNQNLKTLKTVSSPLNSVNDVSPESFEVIPDLPEYDDELSIGDSYNSASESTGPTILEPSYQYSYRTTESYNDISQASSKFRSGDSTPDISSKFQSMSRSSGDVLTESTPKVVSFESNQSKSAEIKRTFNDGDKLNETCNTLDEVSDTPGDLQQSKTRSSQGSPNKKLLLKSEDRGLWLKSEDVKYQKPDLSKSDLPKTHTPRKDIEEVEPPVQEERPSDAFNTEEISGSVSSFSDTRTIVANDSSLDEIVLDISSEDVGSIHGSEETTSLRTAGKLEGDAGHHHSYYVKNLLSEAMREMSATRETSPTLSEKSRSDLVKVGSEQTSGHTSGDELETTTSSDIEIISRYSPNGDSSSTASRHSPAKLLHHNSKSKLSLVAVDILGKVTQTKTKGHQREPSEASSFCSEDNFPEVEKLSKRVAELTEILEARESRLNDLRKSNLELQEKNQELKREMEQVKKFANNNGQNATESEKDELIRELKEEGEKLSKKELKQATLIKTLRAHEKSQQSIIDGNNAQIQNLTKAVEDLKTELSSKKESEKVLSESVKQMNKKITRQDEEIAKLLNQTEKAVVQTEQLKILLDAKEAELAKFKELLAAEDFELQDAKSIADSKTKQLERLKAFQENAEIKLEDLSQQLKKAEEMHSEREKQNKTEKSELMRRLQEAEGRNEELAQSVSKATRPLLRQMEALQATTAHERDTWEKQERNLLQKLEEAESQLSSLAYNEKSFKQETMVLRSKVSNLEDQLKASNQEVGSWKIQVSSLSNKLDEMKLQSESERTDWEKQQEALKVQVTNLKAELTTLEVQVAQERANVEAERRRTTCLQDQLKERDGQPIVRDSNSSRSSPTLSFGRVSLSESLSSNVWPQFGEDGFETSSVSGRCSNVYENLRAGNTTSLLENLQAQLKMRDGEISQLQWELQRRDAERSALTTELSSLTSKIEEQEGSLANADTTDKNLKELQTKYDALLEMYGEKVEEVDELRLDLQDVKEMYKSQIDQLLKKEKQDAAL</sequence>
<keyword evidence="8" id="KW-1185">Reference proteome</keyword>
<gene>
    <name evidence="7" type="ORF">RUM44_002863</name>
</gene>